<dbReference type="InterPro" id="IPR044926">
    <property type="entry name" value="RGS_subdomain_2"/>
</dbReference>
<proteinExistence type="predicted"/>
<dbReference type="PANTHER" id="PTHR13155:SF1">
    <property type="entry name" value="A-KINASE ANCHOR PROTEIN 10, MITOCHONDRIAL"/>
    <property type="match status" value="1"/>
</dbReference>
<dbReference type="EMBL" id="JASJQH010000160">
    <property type="protein sequence ID" value="KAK9766381.1"/>
    <property type="molecule type" value="Genomic_DNA"/>
</dbReference>
<evidence type="ECO:0000256" key="2">
    <source>
        <dbReference type="SAM" id="Phobius"/>
    </source>
</evidence>
<dbReference type="Proteomes" id="UP001479436">
    <property type="component" value="Unassembled WGS sequence"/>
</dbReference>
<dbReference type="InterPro" id="IPR052246">
    <property type="entry name" value="Cell_Polariz_PKAAnc"/>
</dbReference>
<reference evidence="3 4" key="1">
    <citation type="submission" date="2023-04" db="EMBL/GenBank/DDBJ databases">
        <title>Genome of Basidiobolus ranarum AG-B5.</title>
        <authorList>
            <person name="Stajich J.E."/>
            <person name="Carter-House D."/>
            <person name="Gryganskyi A."/>
        </authorList>
    </citation>
    <scope>NUCLEOTIDE SEQUENCE [LARGE SCALE GENOMIC DNA]</scope>
    <source>
        <strain evidence="3 4">AG-B5</strain>
    </source>
</reference>
<feature type="compositionally biased region" description="Polar residues" evidence="1">
    <location>
        <begin position="119"/>
        <end position="141"/>
    </location>
</feature>
<dbReference type="SUPFAM" id="SSF48097">
    <property type="entry name" value="Regulator of G-protein signaling, RGS"/>
    <property type="match status" value="1"/>
</dbReference>
<gene>
    <name evidence="3" type="ORF">K7432_004572</name>
</gene>
<evidence type="ECO:0000256" key="1">
    <source>
        <dbReference type="SAM" id="MobiDB-lite"/>
    </source>
</evidence>
<name>A0ABR2WY18_9FUNG</name>
<evidence type="ECO:0000313" key="3">
    <source>
        <dbReference type="EMBL" id="KAK9766381.1"/>
    </source>
</evidence>
<dbReference type="InterPro" id="IPR036305">
    <property type="entry name" value="RGS_sf"/>
</dbReference>
<protein>
    <recommendedName>
        <fullName evidence="5">RGS domain-containing protein</fullName>
    </recommendedName>
</protein>
<organism evidence="3 4">
    <name type="scientific">Basidiobolus ranarum</name>
    <dbReference type="NCBI Taxonomy" id="34480"/>
    <lineage>
        <taxon>Eukaryota</taxon>
        <taxon>Fungi</taxon>
        <taxon>Fungi incertae sedis</taxon>
        <taxon>Zoopagomycota</taxon>
        <taxon>Entomophthoromycotina</taxon>
        <taxon>Basidiobolomycetes</taxon>
        <taxon>Basidiobolales</taxon>
        <taxon>Basidiobolaceae</taxon>
        <taxon>Basidiobolus</taxon>
    </lineage>
</organism>
<dbReference type="Gene3D" id="1.10.167.10">
    <property type="entry name" value="Regulator of G-protein Signalling 4, domain 2"/>
    <property type="match status" value="1"/>
</dbReference>
<accession>A0ABR2WY18</accession>
<keyword evidence="2" id="KW-1133">Transmembrane helix</keyword>
<keyword evidence="2" id="KW-0812">Transmembrane</keyword>
<evidence type="ECO:0008006" key="5">
    <source>
        <dbReference type="Google" id="ProtNLM"/>
    </source>
</evidence>
<feature type="compositionally biased region" description="Polar residues" evidence="1">
    <location>
        <begin position="1"/>
        <end position="11"/>
    </location>
</feature>
<feature type="transmembrane region" description="Helical" evidence="2">
    <location>
        <begin position="263"/>
        <end position="283"/>
    </location>
</feature>
<keyword evidence="2" id="KW-0472">Membrane</keyword>
<dbReference type="PANTHER" id="PTHR13155">
    <property type="entry name" value="A-KINASE ANCHOR PROTEINS"/>
    <property type="match status" value="1"/>
</dbReference>
<feature type="region of interest" description="Disordered" evidence="1">
    <location>
        <begin position="113"/>
        <end position="144"/>
    </location>
</feature>
<feature type="region of interest" description="Disordered" evidence="1">
    <location>
        <begin position="1"/>
        <end position="39"/>
    </location>
</feature>
<comment type="caution">
    <text evidence="3">The sequence shown here is derived from an EMBL/GenBank/DDBJ whole genome shotgun (WGS) entry which is preliminary data.</text>
</comment>
<sequence>MSTENNTSNRRLQAKPLPKLPSDKSLPRPPTLEQTLRNKASSPFTLSEFYQYLKRRNLGEEQYLTFWLEAERHEEIWRAFLKQIRNNNLIPQPSKKRENSPVIYSGLQQPNLTLRAPISRTSPNSNPASRPNTNSDNNTPDVATDKHTLNLHKLRENVQRICREYVPEDPDQAPIILPEEERQRLIIASSQLGHFDEHILDNAKTYVFDVLNFYYYPTYLDHLMNHNITGKHAIFRLIMAFLMLALGFSIALTLIFIDYQTRWWRIWAFPPLAIGWSNLVIGLDRFCPIFGFYEYTNTGWFHLQKVESPYVRMVHRRKSFVVLGATLLISVLSTIIFCAVPGYHL</sequence>
<keyword evidence="4" id="KW-1185">Reference proteome</keyword>
<feature type="transmembrane region" description="Helical" evidence="2">
    <location>
        <begin position="320"/>
        <end position="343"/>
    </location>
</feature>
<feature type="transmembrane region" description="Helical" evidence="2">
    <location>
        <begin position="233"/>
        <end position="257"/>
    </location>
</feature>
<evidence type="ECO:0000313" key="4">
    <source>
        <dbReference type="Proteomes" id="UP001479436"/>
    </source>
</evidence>